<dbReference type="EMBL" id="EF710638">
    <property type="protein sequence ID" value="AGO14369.1"/>
    <property type="molecule type" value="Genomic_DNA"/>
</dbReference>
<proteinExistence type="predicted"/>
<dbReference type="GeneID" id="41332457"/>
<evidence type="ECO:0000313" key="1">
    <source>
        <dbReference type="EMBL" id="AGO14369.1"/>
    </source>
</evidence>
<organism evidence="1">
    <name type="scientific">Bracoviriform facetosae</name>
    <dbReference type="NCBI Taxonomy" id="2083300"/>
    <lineage>
        <taxon>Viruses</taxon>
        <taxon>Viruses incertae sedis</taxon>
        <taxon>Polydnaviriformidae</taxon>
        <taxon>Bracoviriform</taxon>
    </lineage>
</organism>
<reference evidence="1" key="1">
    <citation type="submission" date="2013-06" db="EMBL/GenBank/DDBJ databases">
        <title>Bracovirus Evolution: Comparative Genomics of Multiple Viral and Proviral Genomes.</title>
        <authorList>
            <person name="Desjardins C.A."/>
            <person name="Gundersen-Rindal D.E."/>
            <person name="Hostetler J.B."/>
            <person name="Tallon L.J."/>
            <person name="Utterback T.R."/>
            <person name="Fuester R.W."/>
            <person name="Schatz M.C."/>
            <person name="Pedroni M.J."/>
            <person name="Fadrosh D.W."/>
            <person name="Haas B.J."/>
            <person name="Toms B.S."/>
            <person name="Chen D."/>
            <person name="Nene V."/>
        </authorList>
    </citation>
    <scope>NUCLEOTIDE SEQUENCE</scope>
</reference>
<dbReference type="KEGG" id="vg:41332457"/>
<name>R9XJ29_9VIRU</name>
<gene>
    <name evidence="1" type="primary">bv6.2</name>
    <name evidence="1" type="ORF">CsmBV32.5</name>
</gene>
<sequence>MSCYICKNTATTHKNIYVVPREWQALNHVECAIWKLHSDHYRTNQRTEGFRIYADGVTSRLEKYSNNLWLRKSYDYAEKPDPKKYYSIFVACIYCNRM</sequence>
<dbReference type="RefSeq" id="YP_009665854.1">
    <property type="nucleotide sequence ID" value="NC_043314.1"/>
</dbReference>
<protein>
    <submittedName>
        <fullName evidence="1">BV6 family protein</fullName>
    </submittedName>
</protein>
<accession>R9XJ29</accession>